<feature type="domain" description="Atypical Rib" evidence="5">
    <location>
        <begin position="571"/>
        <end position="633"/>
    </location>
</feature>
<protein>
    <submittedName>
        <fullName evidence="6">Uncharacterized protein</fullName>
    </submittedName>
</protein>
<dbReference type="InterPro" id="IPR005877">
    <property type="entry name" value="YSIRK_signal_dom"/>
</dbReference>
<evidence type="ECO:0000256" key="1">
    <source>
        <dbReference type="ARBA" id="ARBA00022729"/>
    </source>
</evidence>
<dbReference type="EMBL" id="NETH01000043">
    <property type="protein sequence ID" value="RCW16468.1"/>
    <property type="molecule type" value="Genomic_DNA"/>
</dbReference>
<dbReference type="InterPro" id="IPR044024">
    <property type="entry name" value="aRib"/>
</dbReference>
<evidence type="ECO:0000256" key="3">
    <source>
        <dbReference type="SAM" id="SignalP"/>
    </source>
</evidence>
<evidence type="ECO:0000313" key="6">
    <source>
        <dbReference type="EMBL" id="RCW16468.1"/>
    </source>
</evidence>
<evidence type="ECO:0000259" key="5">
    <source>
        <dbReference type="Pfam" id="PF18938"/>
    </source>
</evidence>
<feature type="region of interest" description="Disordered" evidence="2">
    <location>
        <begin position="39"/>
        <end position="174"/>
    </location>
</feature>
<feature type="domain" description="Atypical Rib" evidence="5">
    <location>
        <begin position="643"/>
        <end position="709"/>
    </location>
</feature>
<proteinExistence type="predicted"/>
<feature type="compositionally biased region" description="Low complexity" evidence="2">
    <location>
        <begin position="41"/>
        <end position="165"/>
    </location>
</feature>
<dbReference type="Pfam" id="PF04650">
    <property type="entry name" value="YSIRK_signal"/>
    <property type="match status" value="1"/>
</dbReference>
<keyword evidence="1 3" id="KW-0732">Signal</keyword>
<accession>A0A368UBY8</accession>
<feature type="domain" description="YSIRK Gram-positive signal peptide" evidence="4">
    <location>
        <begin position="11"/>
        <end position="33"/>
    </location>
</feature>
<dbReference type="AlphaFoldDB" id="A0A368UBY8"/>
<comment type="caution">
    <text evidence="6">The sequence shown here is derived from an EMBL/GenBank/DDBJ whole genome shotgun (WGS) entry which is preliminary data.</text>
</comment>
<dbReference type="Gene3D" id="3.10.20.890">
    <property type="match status" value="2"/>
</dbReference>
<feature type="chain" id="PRO_5039485973" evidence="3">
    <location>
        <begin position="37"/>
        <end position="906"/>
    </location>
</feature>
<sequence length="906" mass="93379">MSKFGKELFVKKQKFSIRKFNVGVFSVLIGATLAMAGTAVSADEQTSTTTTETVATDTASTSASEAESADTATDQTTDTTASSTEQATTSDSTSTDTDSASGSTDSSAATSSDTTTESSQDDTAASSSGDTSTTADTTTSSDSTATTTDTSATTALTEDADTASSQATQITDNNKTTVQLSSTFLEDHPATDSDKYQRGLNDDWISETAKEKAQAVNAALGSGSDAASANVQISSTVDTATNVSTWTVTFNGSGGVKYADGTIKTDGTSSYGVLISKDLTVTSLQYSTDGTTWYTISDLTSSHSLTDLSSIVNYLTYASGDAAYTSFNNDLQSTSLSEAFGISTTDYNTSYSFSPWSGAVSGQTTGKNNSVKFMIRLTTTLDPSVSTTFTGVMAAERYIASALNDEDNGIELSITMATYSVSNRSVTYYTQEGIASDPITVEVEAGDGVTLSDAQLSYTLKKASINGASDSYTTSAEKSVTVSNVTGTKTFYDVETANLSGPSSLVQAQASATELKTTLDNILLPSTTDDQKYLSIEDLTVASDYRASYVYDPDSKKFIITVVKTLASTTEVTSPGTTRVANTSDLTDEEKEEVATAITTANPDLPEDTTITVADNGDATLTFSDDSTTTVTNTVETAMSSSAQAPTTLVAVADKTNLTEAEKTAVMQAVAAANTNVSNVTVDNEGNATITFSDSTTATISADKTVTEKAKTDAADSVTATNRAGSSTIGTALTIPRASEVYPDGTSFEIVLTATDGTTQTIKGYTSSSESSGFVITEGSDLVARVSSGTNNLSVYLTPSVSNGTTVSVTVTEPNKTPSDAVSTTITVDTSKLDSAVSAAGDAVTAADGESLTDAQQAFNEALATAKSLQTDGSAYASATQAEINAATTALQEAQSALEAETSAKE</sequence>
<dbReference type="Proteomes" id="UP000253215">
    <property type="component" value="Unassembled WGS sequence"/>
</dbReference>
<name>A0A368UBY8_9STRE</name>
<gene>
    <name evidence="6" type="ORF">CAC02_08300</name>
</gene>
<feature type="signal peptide" evidence="3">
    <location>
        <begin position="1"/>
        <end position="36"/>
    </location>
</feature>
<dbReference type="NCBIfam" id="TIGR01168">
    <property type="entry name" value="YSIRK_signal"/>
    <property type="match status" value="1"/>
</dbReference>
<organism evidence="6 7">
    <name type="scientific">Streptococcus gallolyticus</name>
    <dbReference type="NCBI Taxonomy" id="315405"/>
    <lineage>
        <taxon>Bacteria</taxon>
        <taxon>Bacillati</taxon>
        <taxon>Bacillota</taxon>
        <taxon>Bacilli</taxon>
        <taxon>Lactobacillales</taxon>
        <taxon>Streptococcaceae</taxon>
        <taxon>Streptococcus</taxon>
    </lineage>
</organism>
<evidence type="ECO:0000259" key="4">
    <source>
        <dbReference type="Pfam" id="PF04650"/>
    </source>
</evidence>
<feature type="non-terminal residue" evidence="6">
    <location>
        <position position="906"/>
    </location>
</feature>
<evidence type="ECO:0000256" key="2">
    <source>
        <dbReference type="SAM" id="MobiDB-lite"/>
    </source>
</evidence>
<evidence type="ECO:0000313" key="7">
    <source>
        <dbReference type="Proteomes" id="UP000253215"/>
    </source>
</evidence>
<reference evidence="6 7" key="1">
    <citation type="journal article" date="2018" name="Sci. Rep.">
        <title>Network-guided genomic and metagenomic analysis of the faecal microbiota of the critically endangered kakapo.</title>
        <authorList>
            <person name="Waite D.W."/>
            <person name="Dsouza M."/>
            <person name="Sekiguchi Y."/>
            <person name="Hugenholtz P."/>
            <person name="Taylor M.W."/>
        </authorList>
    </citation>
    <scope>NUCLEOTIDE SEQUENCE [LARGE SCALE GENOMIC DNA]</scope>
    <source>
        <strain evidence="6 7">BI02</strain>
    </source>
</reference>
<dbReference type="Pfam" id="PF18938">
    <property type="entry name" value="aRib"/>
    <property type="match status" value="2"/>
</dbReference>